<evidence type="ECO:0000256" key="1">
    <source>
        <dbReference type="SAM" id="MobiDB-lite"/>
    </source>
</evidence>
<dbReference type="Proteomes" id="UP000299102">
    <property type="component" value="Unassembled WGS sequence"/>
</dbReference>
<protein>
    <submittedName>
        <fullName evidence="2">Uncharacterized protein</fullName>
    </submittedName>
</protein>
<sequence length="80" mass="9253">MFNRNSSAISVHNRDRKRDRDQDQEHSRAIYEKLHIQTTRIGRKADTSSEGPRLPATSPAGARKQRPLFKPSVNIERDQK</sequence>
<gene>
    <name evidence="2" type="ORF">EVAR_75608_1</name>
</gene>
<name>A0A4C1U1C7_EUMVA</name>
<feature type="compositionally biased region" description="Polar residues" evidence="1">
    <location>
        <begin position="1"/>
        <end position="10"/>
    </location>
</feature>
<feature type="compositionally biased region" description="Basic and acidic residues" evidence="1">
    <location>
        <begin position="12"/>
        <end position="35"/>
    </location>
</feature>
<feature type="region of interest" description="Disordered" evidence="1">
    <location>
        <begin position="1"/>
        <end position="80"/>
    </location>
</feature>
<keyword evidence="3" id="KW-1185">Reference proteome</keyword>
<proteinExistence type="predicted"/>
<evidence type="ECO:0000313" key="3">
    <source>
        <dbReference type="Proteomes" id="UP000299102"/>
    </source>
</evidence>
<organism evidence="2 3">
    <name type="scientific">Eumeta variegata</name>
    <name type="common">Bagworm moth</name>
    <name type="synonym">Eumeta japonica</name>
    <dbReference type="NCBI Taxonomy" id="151549"/>
    <lineage>
        <taxon>Eukaryota</taxon>
        <taxon>Metazoa</taxon>
        <taxon>Ecdysozoa</taxon>
        <taxon>Arthropoda</taxon>
        <taxon>Hexapoda</taxon>
        <taxon>Insecta</taxon>
        <taxon>Pterygota</taxon>
        <taxon>Neoptera</taxon>
        <taxon>Endopterygota</taxon>
        <taxon>Lepidoptera</taxon>
        <taxon>Glossata</taxon>
        <taxon>Ditrysia</taxon>
        <taxon>Tineoidea</taxon>
        <taxon>Psychidae</taxon>
        <taxon>Oiketicinae</taxon>
        <taxon>Eumeta</taxon>
    </lineage>
</organism>
<comment type="caution">
    <text evidence="2">The sequence shown here is derived from an EMBL/GenBank/DDBJ whole genome shotgun (WGS) entry which is preliminary data.</text>
</comment>
<dbReference type="AlphaFoldDB" id="A0A4C1U1C7"/>
<reference evidence="2 3" key="1">
    <citation type="journal article" date="2019" name="Commun. Biol.">
        <title>The bagworm genome reveals a unique fibroin gene that provides high tensile strength.</title>
        <authorList>
            <person name="Kono N."/>
            <person name="Nakamura H."/>
            <person name="Ohtoshi R."/>
            <person name="Tomita M."/>
            <person name="Numata K."/>
            <person name="Arakawa K."/>
        </authorList>
    </citation>
    <scope>NUCLEOTIDE SEQUENCE [LARGE SCALE GENOMIC DNA]</scope>
</reference>
<evidence type="ECO:0000313" key="2">
    <source>
        <dbReference type="EMBL" id="GBP19636.1"/>
    </source>
</evidence>
<accession>A0A4C1U1C7</accession>
<dbReference type="EMBL" id="BGZK01000110">
    <property type="protein sequence ID" value="GBP19636.1"/>
    <property type="molecule type" value="Genomic_DNA"/>
</dbReference>